<evidence type="ECO:0008006" key="4">
    <source>
        <dbReference type="Google" id="ProtNLM"/>
    </source>
</evidence>
<dbReference type="RefSeq" id="WP_012694424.1">
    <property type="nucleotide sequence ID" value="NC_012526.1"/>
</dbReference>
<evidence type="ECO:0000313" key="3">
    <source>
        <dbReference type="Proteomes" id="UP000002208"/>
    </source>
</evidence>
<evidence type="ECO:0000313" key="2">
    <source>
        <dbReference type="EMBL" id="ACO47303.1"/>
    </source>
</evidence>
<protein>
    <recommendedName>
        <fullName evidence="4">Lipoprotein</fullName>
    </recommendedName>
</protein>
<keyword evidence="3" id="KW-1185">Reference proteome</keyword>
<keyword evidence="1" id="KW-0732">Signal</keyword>
<gene>
    <name evidence="2" type="ordered locus">Deide_22720</name>
</gene>
<dbReference type="AlphaFoldDB" id="C1CZQ5"/>
<sequence>MKIFSKRMVWLTGSAALATLLMACPKPPPTPDPSVSLTFEFPEVQHSSDLRLGAISFQQNDSGVNLKKLSSYPHFSSTSSTGSGSPQRVNRASVHLSGYDLLELRRVPGCISPFISGEAQGMTGVTVTPESARTCNIYFTLFRDANGDGLPTVSEELYTTHTIYSHASVPFTYRFTDASGHSTETGTRTQGWSLVRHEVLQPSATPGQYRVTMNSGPREDTALPIRLHEPTNRLISQSLKAGATK</sequence>
<dbReference type="EMBL" id="CP001114">
    <property type="protein sequence ID" value="ACO47303.1"/>
    <property type="molecule type" value="Genomic_DNA"/>
</dbReference>
<proteinExistence type="predicted"/>
<evidence type="ECO:0000256" key="1">
    <source>
        <dbReference type="SAM" id="SignalP"/>
    </source>
</evidence>
<feature type="chain" id="PRO_5002907990" description="Lipoprotein" evidence="1">
    <location>
        <begin position="24"/>
        <end position="245"/>
    </location>
</feature>
<dbReference type="Proteomes" id="UP000002208">
    <property type="component" value="Chromosome"/>
</dbReference>
<reference evidence="2 3" key="1">
    <citation type="journal article" date="2009" name="PLoS Genet.">
        <title>Alliance of proteomics and genomics to unravel the specificities of Sahara bacterium Deinococcus deserti.</title>
        <authorList>
            <person name="de Groot A."/>
            <person name="Dulermo R."/>
            <person name="Ortet P."/>
            <person name="Blanchard L."/>
            <person name="Guerin P."/>
            <person name="Fernandez B."/>
            <person name="Vacherie B."/>
            <person name="Dossat C."/>
            <person name="Jolivet E."/>
            <person name="Siguier P."/>
            <person name="Chandler M."/>
            <person name="Barakat M."/>
            <person name="Dedieu A."/>
            <person name="Barbe V."/>
            <person name="Heulin T."/>
            <person name="Sommer S."/>
            <person name="Achouak W."/>
            <person name="Armengaud J."/>
        </authorList>
    </citation>
    <scope>NUCLEOTIDE SEQUENCE [LARGE SCALE GENOMIC DNA]</scope>
    <source>
        <strain evidence="3">DSM 17065 / CIP 109153 / LMG 22923 / VCD115</strain>
    </source>
</reference>
<accession>C1CZQ5</accession>
<dbReference type="PaxDb" id="546414-Deide_22720"/>
<dbReference type="KEGG" id="ddr:Deide_22720"/>
<name>C1CZQ5_DEIDV</name>
<feature type="signal peptide" evidence="1">
    <location>
        <begin position="1"/>
        <end position="23"/>
    </location>
</feature>
<organism evidence="2 3">
    <name type="scientific">Deinococcus deserti (strain DSM 17065 / CIP 109153 / LMG 22923 / VCD115)</name>
    <dbReference type="NCBI Taxonomy" id="546414"/>
    <lineage>
        <taxon>Bacteria</taxon>
        <taxon>Thermotogati</taxon>
        <taxon>Deinococcota</taxon>
        <taxon>Deinococci</taxon>
        <taxon>Deinococcales</taxon>
        <taxon>Deinococcaceae</taxon>
        <taxon>Deinococcus</taxon>
    </lineage>
</organism>
<dbReference type="PROSITE" id="PS51257">
    <property type="entry name" value="PROKAR_LIPOPROTEIN"/>
    <property type="match status" value="1"/>
</dbReference>
<dbReference type="HOGENOM" id="CLU_1141107_0_0_0"/>
<dbReference type="STRING" id="546414.Deide_22720"/>